<name>A0AAV7DVE2_ARIFI</name>
<gene>
    <name evidence="3" type="ORF">H6P81_020782</name>
</gene>
<organism evidence="3 4">
    <name type="scientific">Aristolochia fimbriata</name>
    <name type="common">White veined hardy Dutchman's pipe vine</name>
    <dbReference type="NCBI Taxonomy" id="158543"/>
    <lineage>
        <taxon>Eukaryota</taxon>
        <taxon>Viridiplantae</taxon>
        <taxon>Streptophyta</taxon>
        <taxon>Embryophyta</taxon>
        <taxon>Tracheophyta</taxon>
        <taxon>Spermatophyta</taxon>
        <taxon>Magnoliopsida</taxon>
        <taxon>Magnoliidae</taxon>
        <taxon>Piperales</taxon>
        <taxon>Aristolochiaceae</taxon>
        <taxon>Aristolochia</taxon>
    </lineage>
</organism>
<feature type="compositionally biased region" description="Polar residues" evidence="1">
    <location>
        <begin position="1"/>
        <end position="13"/>
    </location>
</feature>
<protein>
    <recommendedName>
        <fullName evidence="2">VQ domain-containing protein</fullName>
    </recommendedName>
</protein>
<dbReference type="Pfam" id="PF05678">
    <property type="entry name" value="VQ"/>
    <property type="match status" value="1"/>
</dbReference>
<dbReference type="InterPro" id="IPR008889">
    <property type="entry name" value="VQ"/>
</dbReference>
<accession>A0AAV7DVE2</accession>
<dbReference type="EMBL" id="JAINDJ010000008">
    <property type="protein sequence ID" value="KAG9440617.1"/>
    <property type="molecule type" value="Genomic_DNA"/>
</dbReference>
<feature type="region of interest" description="Disordered" evidence="1">
    <location>
        <begin position="1"/>
        <end position="38"/>
    </location>
</feature>
<evidence type="ECO:0000259" key="2">
    <source>
        <dbReference type="Pfam" id="PF05678"/>
    </source>
</evidence>
<comment type="caution">
    <text evidence="3">The sequence shown here is derived from an EMBL/GenBank/DDBJ whole genome shotgun (WGS) entry which is preliminary data.</text>
</comment>
<evidence type="ECO:0000313" key="3">
    <source>
        <dbReference type="EMBL" id="KAG9440617.1"/>
    </source>
</evidence>
<sequence>MVKQTSENPSSVNVPAHEQWLRGPENSSPAPSRRRNYEVPPKVYTVHPREFRRLVQRLTGAPPAPRRQRLRAVAPPSLPVDRWQHPHPHPQAWPVANALQVLQEMSSPSWLQQQHSVTERKRVPEDNPVENAFSGFLSPSSHSPWMLLSPGTMATLEYGAAL</sequence>
<reference evidence="3 4" key="1">
    <citation type="submission" date="2021-07" db="EMBL/GenBank/DDBJ databases">
        <title>The Aristolochia fimbriata genome: insights into angiosperm evolution, floral development and chemical biosynthesis.</title>
        <authorList>
            <person name="Jiao Y."/>
        </authorList>
    </citation>
    <scope>NUCLEOTIDE SEQUENCE [LARGE SCALE GENOMIC DNA]</scope>
    <source>
        <strain evidence="3">IBCAS-2021</strain>
        <tissue evidence="3">Leaf</tissue>
    </source>
</reference>
<keyword evidence="4" id="KW-1185">Reference proteome</keyword>
<evidence type="ECO:0000256" key="1">
    <source>
        <dbReference type="SAM" id="MobiDB-lite"/>
    </source>
</evidence>
<feature type="domain" description="VQ" evidence="2">
    <location>
        <begin position="39"/>
        <end position="65"/>
    </location>
</feature>
<evidence type="ECO:0000313" key="4">
    <source>
        <dbReference type="Proteomes" id="UP000825729"/>
    </source>
</evidence>
<dbReference type="PANTHER" id="PTHR34794">
    <property type="entry name" value="EXPRESSED PROTEIN"/>
    <property type="match status" value="1"/>
</dbReference>
<proteinExistence type="predicted"/>
<dbReference type="PANTHER" id="PTHR34794:SF1">
    <property type="entry name" value="OS10G0101800 PROTEIN"/>
    <property type="match status" value="1"/>
</dbReference>
<dbReference type="InterPro" id="IPR039610">
    <property type="entry name" value="VQ29"/>
</dbReference>
<dbReference type="AlphaFoldDB" id="A0AAV7DVE2"/>
<dbReference type="Proteomes" id="UP000825729">
    <property type="component" value="Unassembled WGS sequence"/>
</dbReference>